<dbReference type="Proteomes" id="UP001055586">
    <property type="component" value="Chromosome"/>
</dbReference>
<evidence type="ECO:0000313" key="4">
    <source>
        <dbReference type="Proteomes" id="UP001055586"/>
    </source>
</evidence>
<dbReference type="Gene3D" id="3.20.20.80">
    <property type="entry name" value="Glycosidases"/>
    <property type="match status" value="1"/>
</dbReference>
<dbReference type="InterPro" id="IPR015020">
    <property type="entry name" value="Rv2525c-like_Glyco_Hydro-like"/>
</dbReference>
<evidence type="ECO:0000256" key="1">
    <source>
        <dbReference type="SAM" id="Phobius"/>
    </source>
</evidence>
<feature type="domain" description="Rv2525c-like glycoside hydrolase-like" evidence="2">
    <location>
        <begin position="315"/>
        <end position="483"/>
    </location>
</feature>
<accession>A0AAC9W5H1</accession>
<dbReference type="CDD" id="cd06418">
    <property type="entry name" value="GH25_BacA-like"/>
    <property type="match status" value="1"/>
</dbReference>
<dbReference type="InterPro" id="IPR017853">
    <property type="entry name" value="GH"/>
</dbReference>
<reference evidence="3" key="1">
    <citation type="submission" date="2023-09" db="EMBL/GenBank/DDBJ databases">
        <title>Complete Genomes and Methylome analysis of Lactococcus lactis subs lactis strains.</title>
        <authorList>
            <person name="Fomenkov A."/>
            <person name="McDonnell B."/>
            <person name="Sun L."/>
            <person name="Van Sinderen D."/>
            <person name="Roberts R.J."/>
        </authorList>
    </citation>
    <scope>NUCLEOTIDE SEQUENCE</scope>
    <source>
        <strain evidence="3">229</strain>
    </source>
</reference>
<keyword evidence="1" id="KW-0472">Membrane</keyword>
<keyword evidence="1" id="KW-0812">Transmembrane</keyword>
<organism evidence="3 4">
    <name type="scientific">Lactococcus lactis subsp. lactis</name>
    <name type="common">Streptococcus lactis</name>
    <dbReference type="NCBI Taxonomy" id="1360"/>
    <lineage>
        <taxon>Bacteria</taxon>
        <taxon>Bacillati</taxon>
        <taxon>Bacillota</taxon>
        <taxon>Bacilli</taxon>
        <taxon>Lactobacillales</taxon>
        <taxon>Streptococcaceae</taxon>
        <taxon>Lactococcus</taxon>
    </lineage>
</organism>
<protein>
    <submittedName>
        <fullName evidence="3">DUF1906 domain-containing protein</fullName>
    </submittedName>
</protein>
<dbReference type="SUPFAM" id="SSF47090">
    <property type="entry name" value="PGBD-like"/>
    <property type="match status" value="1"/>
</dbReference>
<evidence type="ECO:0000313" key="3">
    <source>
        <dbReference type="EMBL" id="ARD95082.1"/>
    </source>
</evidence>
<sequence length="723" mass="78580">MADEMVLETQQWLNNNYGNVLGFEKVKEDGKTGWPTIYALIRGLQHELGITELSDNFGTDTSNRFDTKIVPKFEIGYKSNVVRLIQYAFWCKGINPVQSGGEVTEYTLKAIKKLQSDAGFTNGDSKFDSTWAKALFDMSAFVLVSGGDKTIRGLQQWLNVNYKEYFGILPCDGIYQRATNTALIYALQSEEGLPPESEATEGKPFANGNYGDKTVELTPTLQSGDSGSFVEILQYGLYVNGFYQTGPFDGNYSGKVASEVTSFASFMNYDTNDYIAGVANLTIIKGLLTSNGNTQRNSNALDTSTQLSNQDILNFKQFGFQIIGRYLTGSVGTGSDKRDKNLTTDEINKIVSAGLSIFPIYEDGGYEEDYFTSYQGYKDAFIASKAARDLGFPEGTTIYFAVDVDLQEGDIDATAGQYMIGVINGLAATEYSPGIYGTRNVCLHGEKLGMKYSFVSNMSYGWSGNLGYKMPDNWAFDQFIEYPIGGTPIDQGASSGKDKGHNHFEISTLPTINAKDALDSVASSDIFQGKLTLDKSVVIIDEPYLKFTISAAAKFKKEGNGPSFNVKNGKYVSDDGSTSLKDFLTKEFHLPSVGADLVVDKFGKYSLSSEYTAGNMSFKLSSSSDGIIKISATYNVQKAKQKTLSEELSMTMEVVVNPLSFVNEKVSGLGETALEFAKQILEGVAVGIAVVIIVGITTVSAPADAIGLAAAFIFTLITKSITG</sequence>
<keyword evidence="1" id="KW-1133">Transmembrane helix</keyword>
<dbReference type="SUPFAM" id="SSF51445">
    <property type="entry name" value="(Trans)glycosidases"/>
    <property type="match status" value="1"/>
</dbReference>
<dbReference type="RefSeq" id="WP_081172053.1">
    <property type="nucleotide sequence ID" value="NZ_CP015896.1"/>
</dbReference>
<dbReference type="InterPro" id="IPR036365">
    <property type="entry name" value="PGBD-like_sf"/>
</dbReference>
<dbReference type="EMBL" id="CP090823">
    <property type="protein sequence ID" value="ARD95082.1"/>
    <property type="molecule type" value="Genomic_DNA"/>
</dbReference>
<name>A0AAC9W5H1_LACLL</name>
<gene>
    <name evidence="3" type="ORF">LL229_0190</name>
</gene>
<proteinExistence type="predicted"/>
<dbReference type="AlphaFoldDB" id="A0AAC9W5H1"/>
<feature type="transmembrane region" description="Helical" evidence="1">
    <location>
        <begin position="684"/>
        <end position="717"/>
    </location>
</feature>
<evidence type="ECO:0000259" key="2">
    <source>
        <dbReference type="Pfam" id="PF08924"/>
    </source>
</evidence>
<dbReference type="Pfam" id="PF08924">
    <property type="entry name" value="Rv2525c_GlyHyd-like"/>
    <property type="match status" value="1"/>
</dbReference>